<keyword evidence="5 10" id="KW-0067">ATP-binding</keyword>
<dbReference type="InterPro" id="IPR009080">
    <property type="entry name" value="tRNAsynth_Ia_anticodon-bd"/>
</dbReference>
<dbReference type="HAMAP" id="MF_02002">
    <property type="entry name" value="Ile_tRNA_synth_type1"/>
    <property type="match status" value="1"/>
</dbReference>
<feature type="domain" description="Aminoacyl-tRNA synthetase class Ia" evidence="11">
    <location>
        <begin position="27"/>
        <end position="646"/>
    </location>
</feature>
<dbReference type="Pfam" id="PF00133">
    <property type="entry name" value="tRNA-synt_1"/>
    <property type="match status" value="1"/>
</dbReference>
<feature type="domain" description="Zinc finger FPG/IleRS-type" evidence="12">
    <location>
        <begin position="904"/>
        <end position="932"/>
    </location>
</feature>
<keyword evidence="2 10" id="KW-0963">Cytoplasm</keyword>
<keyword evidence="3 10" id="KW-0436">Ligase</keyword>
<dbReference type="GO" id="GO:0004822">
    <property type="term" value="F:isoleucine-tRNA ligase activity"/>
    <property type="evidence" value="ECO:0007669"/>
    <property type="project" value="UniProtKB-UniRule"/>
</dbReference>
<dbReference type="PANTHER" id="PTHR42765:SF1">
    <property type="entry name" value="ISOLEUCINE--TRNA LIGASE, MITOCHONDRIAL"/>
    <property type="match status" value="1"/>
</dbReference>
<evidence type="ECO:0000256" key="3">
    <source>
        <dbReference type="ARBA" id="ARBA00022598"/>
    </source>
</evidence>
<comment type="catalytic activity">
    <reaction evidence="9 10">
        <text>tRNA(Ile) + L-isoleucine + ATP = L-isoleucyl-tRNA(Ile) + AMP + diphosphate</text>
        <dbReference type="Rhea" id="RHEA:11060"/>
        <dbReference type="Rhea" id="RHEA-COMP:9666"/>
        <dbReference type="Rhea" id="RHEA-COMP:9695"/>
        <dbReference type="ChEBI" id="CHEBI:30616"/>
        <dbReference type="ChEBI" id="CHEBI:33019"/>
        <dbReference type="ChEBI" id="CHEBI:58045"/>
        <dbReference type="ChEBI" id="CHEBI:78442"/>
        <dbReference type="ChEBI" id="CHEBI:78528"/>
        <dbReference type="ChEBI" id="CHEBI:456215"/>
        <dbReference type="EC" id="6.1.1.5"/>
    </reaction>
</comment>
<dbReference type="RefSeq" id="WP_078684755.1">
    <property type="nucleotide sequence ID" value="NZ_FUYA01000004.1"/>
</dbReference>
<feature type="binding site" evidence="10">
    <location>
        <position position="610"/>
    </location>
    <ligand>
        <name>ATP</name>
        <dbReference type="ChEBI" id="CHEBI:30616"/>
    </ligand>
</feature>
<name>A0A1T4W2A4_9BACT</name>
<evidence type="ECO:0000256" key="5">
    <source>
        <dbReference type="ARBA" id="ARBA00022840"/>
    </source>
</evidence>
<evidence type="ECO:0000259" key="11">
    <source>
        <dbReference type="Pfam" id="PF00133"/>
    </source>
</evidence>
<dbReference type="PANTHER" id="PTHR42765">
    <property type="entry name" value="SOLEUCYL-TRNA SYNTHETASE"/>
    <property type="match status" value="1"/>
</dbReference>
<dbReference type="InterPro" id="IPR009008">
    <property type="entry name" value="Val/Leu/Ile-tRNA-synth_edit"/>
</dbReference>
<dbReference type="Pfam" id="PF06827">
    <property type="entry name" value="zf-FPG_IleRS"/>
    <property type="match status" value="1"/>
</dbReference>
<dbReference type="InterPro" id="IPR013155">
    <property type="entry name" value="M/V/L/I-tRNA-synth_anticd-bd"/>
</dbReference>
<dbReference type="Gene3D" id="3.40.50.620">
    <property type="entry name" value="HUPs"/>
    <property type="match status" value="2"/>
</dbReference>
<dbReference type="InterPro" id="IPR023585">
    <property type="entry name" value="Ile-tRNA-ligase_type1"/>
</dbReference>
<feature type="binding site" evidence="10">
    <location>
        <position position="907"/>
    </location>
    <ligand>
        <name>Zn(2+)</name>
        <dbReference type="ChEBI" id="CHEBI:29105"/>
    </ligand>
</feature>
<dbReference type="PRINTS" id="PR00984">
    <property type="entry name" value="TRNASYNTHILE"/>
</dbReference>
<dbReference type="Gene3D" id="1.10.730.20">
    <property type="match status" value="1"/>
</dbReference>
<dbReference type="GO" id="GO:0005524">
    <property type="term" value="F:ATP binding"/>
    <property type="evidence" value="ECO:0007669"/>
    <property type="project" value="UniProtKB-UniRule"/>
</dbReference>
<evidence type="ECO:0000256" key="10">
    <source>
        <dbReference type="HAMAP-Rule" id="MF_02002"/>
    </source>
</evidence>
<accession>A0A1T4W2A4</accession>
<comment type="cofactor">
    <cofactor evidence="10">
        <name>Zn(2+)</name>
        <dbReference type="ChEBI" id="CHEBI:29105"/>
    </cofactor>
    <text evidence="10">Binds 1 zinc ion per subunit.</text>
</comment>
<dbReference type="CDD" id="cd00818">
    <property type="entry name" value="IleRS_core"/>
    <property type="match status" value="1"/>
</dbReference>
<dbReference type="Pfam" id="PF08264">
    <property type="entry name" value="Anticodon_1"/>
    <property type="match status" value="1"/>
</dbReference>
<dbReference type="SUPFAM" id="SSF52374">
    <property type="entry name" value="Nucleotidylyl transferase"/>
    <property type="match status" value="1"/>
</dbReference>
<evidence type="ECO:0000256" key="9">
    <source>
        <dbReference type="ARBA" id="ARBA00048359"/>
    </source>
</evidence>
<feature type="binding site" evidence="10">
    <location>
        <position position="566"/>
    </location>
    <ligand>
        <name>L-isoleucyl-5'-AMP</name>
        <dbReference type="ChEBI" id="CHEBI:178002"/>
    </ligand>
</feature>
<dbReference type="AlphaFoldDB" id="A0A1T4W2A4"/>
<dbReference type="FunFam" id="1.10.730.20:FF:000001">
    <property type="entry name" value="Isoleucine--tRNA ligase"/>
    <property type="match status" value="1"/>
</dbReference>
<dbReference type="GO" id="GO:0005829">
    <property type="term" value="C:cytosol"/>
    <property type="evidence" value="ECO:0007669"/>
    <property type="project" value="TreeGrafter"/>
</dbReference>
<gene>
    <name evidence="10" type="primary">ileS</name>
    <name evidence="14" type="ORF">SAMN02745702_01471</name>
</gene>
<evidence type="ECO:0000313" key="15">
    <source>
        <dbReference type="Proteomes" id="UP000189733"/>
    </source>
</evidence>
<keyword evidence="15" id="KW-1185">Reference proteome</keyword>
<dbReference type="InterPro" id="IPR002301">
    <property type="entry name" value="Ile-tRNA-ligase"/>
</dbReference>
<feature type="binding site" evidence="10">
    <location>
        <position position="930"/>
    </location>
    <ligand>
        <name>Zn(2+)</name>
        <dbReference type="ChEBI" id="CHEBI:29105"/>
    </ligand>
</feature>
<evidence type="ECO:0000259" key="13">
    <source>
        <dbReference type="Pfam" id="PF08264"/>
    </source>
</evidence>
<dbReference type="InterPro" id="IPR050081">
    <property type="entry name" value="Ile-tRNA_ligase"/>
</dbReference>
<dbReference type="InterPro" id="IPR010663">
    <property type="entry name" value="Znf_FPG/IleRS"/>
</dbReference>
<dbReference type="GO" id="GO:0008270">
    <property type="term" value="F:zinc ion binding"/>
    <property type="evidence" value="ECO:0007669"/>
    <property type="project" value="UniProtKB-UniRule"/>
</dbReference>
<keyword evidence="4 10" id="KW-0547">Nucleotide-binding</keyword>
<feature type="binding site" evidence="10">
    <location>
        <position position="927"/>
    </location>
    <ligand>
        <name>Zn(2+)</name>
        <dbReference type="ChEBI" id="CHEBI:29105"/>
    </ligand>
</feature>
<keyword evidence="6 10" id="KW-0648">Protein biosynthesis</keyword>
<dbReference type="SUPFAM" id="SSF50677">
    <property type="entry name" value="ValRS/IleRS/LeuRS editing domain"/>
    <property type="match status" value="1"/>
</dbReference>
<evidence type="ECO:0000259" key="12">
    <source>
        <dbReference type="Pfam" id="PF06827"/>
    </source>
</evidence>
<dbReference type="STRING" id="1121442.SAMN02745702_01471"/>
<protein>
    <recommendedName>
        <fullName evidence="10">Isoleucine--tRNA ligase</fullName>
        <ecNumber evidence="10">6.1.1.5</ecNumber>
    </recommendedName>
    <alternativeName>
        <fullName evidence="10">Isoleucyl-tRNA synthetase</fullName>
        <shortName evidence="10">IleRS</shortName>
    </alternativeName>
</protein>
<feature type="domain" description="Methionyl/Valyl/Leucyl/Isoleucyl-tRNA synthetase anticodon-binding" evidence="13">
    <location>
        <begin position="690"/>
        <end position="844"/>
    </location>
</feature>
<proteinExistence type="inferred from homology"/>
<feature type="short sequence motif" description="'HIGH' region" evidence="10">
    <location>
        <begin position="58"/>
        <end position="68"/>
    </location>
</feature>
<comment type="subcellular location">
    <subcellularLocation>
        <location evidence="10">Cytoplasm</location>
    </subcellularLocation>
</comment>
<evidence type="ECO:0000313" key="14">
    <source>
        <dbReference type="EMBL" id="SKA71400.1"/>
    </source>
</evidence>
<comment type="function">
    <text evidence="8 10">Catalyzes the attachment of isoleucine to tRNA(Ile). As IleRS can inadvertently accommodate and process structurally similar amino acids such as valine, to avoid such errors it has two additional distinct tRNA(Ile)-dependent editing activities. One activity is designated as 'pretransfer' editing and involves the hydrolysis of activated Val-AMP. The other activity is designated 'posttransfer' editing and involves deacylation of mischarged Val-tRNA(Ile).</text>
</comment>
<keyword evidence="10" id="KW-0862">Zinc</keyword>
<evidence type="ECO:0000256" key="7">
    <source>
        <dbReference type="ARBA" id="ARBA00023146"/>
    </source>
</evidence>
<dbReference type="PROSITE" id="PS00178">
    <property type="entry name" value="AA_TRNA_LIGASE_I"/>
    <property type="match status" value="1"/>
</dbReference>
<organism evidence="14 15">
    <name type="scientific">Desulfobaculum bizertense DSM 18034</name>
    <dbReference type="NCBI Taxonomy" id="1121442"/>
    <lineage>
        <taxon>Bacteria</taxon>
        <taxon>Pseudomonadati</taxon>
        <taxon>Thermodesulfobacteriota</taxon>
        <taxon>Desulfovibrionia</taxon>
        <taxon>Desulfovibrionales</taxon>
        <taxon>Desulfovibrionaceae</taxon>
        <taxon>Desulfobaculum</taxon>
    </lineage>
</organism>
<dbReference type="GO" id="GO:0006428">
    <property type="term" value="P:isoleucyl-tRNA aminoacylation"/>
    <property type="evidence" value="ECO:0007669"/>
    <property type="project" value="UniProtKB-UniRule"/>
</dbReference>
<dbReference type="Proteomes" id="UP000189733">
    <property type="component" value="Unassembled WGS sequence"/>
</dbReference>
<feature type="short sequence motif" description="'KMSKS' region" evidence="10">
    <location>
        <begin position="607"/>
        <end position="611"/>
    </location>
</feature>
<evidence type="ECO:0000256" key="2">
    <source>
        <dbReference type="ARBA" id="ARBA00022490"/>
    </source>
</evidence>
<keyword evidence="7 10" id="KW-0030">Aminoacyl-tRNA synthetase</keyword>
<dbReference type="InterPro" id="IPR002300">
    <property type="entry name" value="aa-tRNA-synth_Ia"/>
</dbReference>
<dbReference type="InterPro" id="IPR001412">
    <property type="entry name" value="aa-tRNA-synth_I_CS"/>
</dbReference>
<keyword evidence="10" id="KW-0479">Metal-binding</keyword>
<comment type="similarity">
    <text evidence="1 10">Belongs to the class-I aminoacyl-tRNA synthetase family. IleS type 1 subfamily.</text>
</comment>
<evidence type="ECO:0000256" key="1">
    <source>
        <dbReference type="ARBA" id="ARBA00006887"/>
    </source>
</evidence>
<dbReference type="GO" id="GO:0000049">
    <property type="term" value="F:tRNA binding"/>
    <property type="evidence" value="ECO:0007669"/>
    <property type="project" value="InterPro"/>
</dbReference>
<sequence>MSNYKKTLHLPRTKFPMKANLTQNEPKILKFWQDNDIYSDMVKANEGHDRYTLHDGPPYANAHIHLGTAMNKVLKDIVVKSKNMKGLKAEYVPGWDCHGLPIEYKVGQELKEKGKTDLPPLTIRKICRDYAAKWQKIQSKEFERLGVLGTWDNPYLTMKPEYEAATTRELGNFMGEGSVVRNKKPIYWCNSCKTALAEAEVEYAPHTSPSIFVRFALRDEKVTKFLPVDPAKTYVCIWTTTPWTLPSNMAIALHKDYDYACVKVNDEFYILADKLLEDCAAKFGWESYEKLAVVKGSEFEGLKATHCFYDRDSLMVLADYVTLESGTGCVHTAPGHGPDDYMTGYRYGLEIYSPLNDEGRFLPTVEFFGGLTVDDANPKVIEKLEEVGNLLAQQKISHSYPHCWRCKKPVIYRATTQWFISMENNALRKKSLKAIDEDVQWIPAWGRGRIHNMVEMRPDWCISRQRTWGVPITALLCEDCGEAWFSKEWVLGLAEKMAQHPTGCDYWFEAPLEEIVPSDLKCPHCGGQHWKKENNILDVWFDSGTSFSAVVEQRDETVFPADLYLEGSDQHRGWFHSSLLASMGTRGKAPYKSVLTHGYVVDGEGKKMSKSVGNVVAPQEIIDKYGADILRMWVSSENYQADVRVSDDILKRLVDAYRRIRNTIRFILGNINDFDPAQHAVKAADMLPVDRYAMTLINDMHEQISKAYDDFEFHRVYHTVHNMCITELSAFYLDILKDRLYVSAANSHERRSAQTALWQIMLQFLSDIAPVVSFTAEETFSHLPEAVRPDVPTVFAMRFAMDKDYLMDEEEKNTWDTITAIRSEIQKAIEPQRKDGVVGHSLDTAITVYANEELIDILNTTDLDLRELCIVSQIHVAKLAEAPEDAYTSTEVEGLRISVAQAKGEKCQRCWVYCEELGTDAEHPDLCPRCAAVMKTEA</sequence>
<evidence type="ECO:0000256" key="6">
    <source>
        <dbReference type="ARBA" id="ARBA00022917"/>
    </source>
</evidence>
<dbReference type="CDD" id="cd07960">
    <property type="entry name" value="Anticodon_Ia_Ile_BEm"/>
    <property type="match status" value="1"/>
</dbReference>
<evidence type="ECO:0000256" key="8">
    <source>
        <dbReference type="ARBA" id="ARBA00025217"/>
    </source>
</evidence>
<dbReference type="GO" id="GO:0002161">
    <property type="term" value="F:aminoacyl-tRNA deacylase activity"/>
    <property type="evidence" value="ECO:0007669"/>
    <property type="project" value="InterPro"/>
</dbReference>
<comment type="domain">
    <text evidence="10">IleRS has two distinct active sites: one for aminoacylation and one for editing. The misactivated valine is translocated from the active site to the editing site, which sterically excludes the correctly activated isoleucine. The single editing site contains two valyl binding pockets, one specific for each substrate (Val-AMP or Val-tRNA(Ile)).</text>
</comment>
<dbReference type="Gene3D" id="3.90.740.10">
    <property type="entry name" value="Valyl/Leucyl/Isoleucyl-tRNA synthetase, editing domain"/>
    <property type="match status" value="1"/>
</dbReference>
<evidence type="ECO:0000256" key="4">
    <source>
        <dbReference type="ARBA" id="ARBA00022741"/>
    </source>
</evidence>
<dbReference type="NCBIfam" id="TIGR00392">
    <property type="entry name" value="ileS"/>
    <property type="match status" value="1"/>
</dbReference>
<dbReference type="EC" id="6.1.1.5" evidence="10"/>
<dbReference type="EMBL" id="FUYA01000004">
    <property type="protein sequence ID" value="SKA71400.1"/>
    <property type="molecule type" value="Genomic_DNA"/>
</dbReference>
<dbReference type="Gene3D" id="1.10.10.830">
    <property type="entry name" value="Ile-tRNA synthetase CP2 domain-like"/>
    <property type="match status" value="1"/>
</dbReference>
<dbReference type="OrthoDB" id="9810365at2"/>
<dbReference type="InterPro" id="IPR014729">
    <property type="entry name" value="Rossmann-like_a/b/a_fold"/>
</dbReference>
<dbReference type="InterPro" id="IPR033708">
    <property type="entry name" value="Anticodon_Ile_BEm"/>
</dbReference>
<dbReference type="SUPFAM" id="SSF47323">
    <property type="entry name" value="Anticodon-binding domain of a subclass of class I aminoacyl-tRNA synthetases"/>
    <property type="match status" value="1"/>
</dbReference>
<feature type="binding site" evidence="10">
    <location>
        <position position="910"/>
    </location>
    <ligand>
        <name>Zn(2+)</name>
        <dbReference type="ChEBI" id="CHEBI:29105"/>
    </ligand>
</feature>
<reference evidence="14 15" key="1">
    <citation type="submission" date="2017-02" db="EMBL/GenBank/DDBJ databases">
        <authorList>
            <person name="Peterson S.W."/>
        </authorList>
    </citation>
    <scope>NUCLEOTIDE SEQUENCE [LARGE SCALE GENOMIC DNA]</scope>
    <source>
        <strain evidence="14 15">DSM 18034</strain>
    </source>
</reference>
<comment type="subunit">
    <text evidence="10">Monomer.</text>
</comment>